<dbReference type="GO" id="GO:0003729">
    <property type="term" value="F:mRNA binding"/>
    <property type="evidence" value="ECO:0007669"/>
    <property type="project" value="TreeGrafter"/>
</dbReference>
<dbReference type="AlphaFoldDB" id="A0AAE8N0R0"/>
<sequence>MSNAPNTTRGPEDAQRVPLVASGQPSVPPTSWAPPSNAFVSQFDMAQASTTRVPAFQMNTMAAALPHVGYQSHYDPGPHPQHALHPTVASSSMATHMPQSPQYAMQGVSVPGPLYYQQQFSPVPMYQAHTTIHPHQHTHQHPHPHPHPHPNPHPSHGLETLQASHGVMYAQGQMPSNHQHQQPSQGPPGTSYYAANPVYTTSAQPPAQMLRQYPSVQSNHLDPRNTPPRVVAGTSGHGLSYLSSRSPRPNTRVAGSDSADGYAIWIGNLPPHTDLMSLVNHVCRESPDLDSLFLISKSNCAFANFRDEQACNSAQQKLHDSRFQNVRLVSRLRKSVVERPGIPSLMVERPTSASSSAPTSDNPACDGDTEDAKETLTPASSSSRSNANSGSESVQEKDRYFILKSLTLDDLEMSVRNGIWATQSHNEEILNSAFKTADNVYLIFSANKSGEYFGFARMTSPINEDPEAAIAFAPTAQSLDDLDVVKATPTDATQFAPKGRIIDDPSRGTIFWEAERDDDDSGEGEKTDGEGTADVDGAGNGEANAPKTSGKPFMLEWISTARVPFYRTRGLRNSWNSNREVKIARDGTEIEPNTGRRLVGLFNTAQSPGMEGMMG</sequence>
<dbReference type="Pfam" id="PF04146">
    <property type="entry name" value="YTH"/>
    <property type="match status" value="1"/>
</dbReference>
<evidence type="ECO:0000313" key="4">
    <source>
        <dbReference type="Proteomes" id="UP001187682"/>
    </source>
</evidence>
<feature type="domain" description="YTH" evidence="2">
    <location>
        <begin position="398"/>
        <end position="602"/>
    </location>
</feature>
<feature type="region of interest" description="Disordered" evidence="1">
    <location>
        <begin position="341"/>
        <end position="392"/>
    </location>
</feature>
<dbReference type="PROSITE" id="PS50882">
    <property type="entry name" value="YTH"/>
    <property type="match status" value="1"/>
</dbReference>
<dbReference type="InterPro" id="IPR000504">
    <property type="entry name" value="RRM_dom"/>
</dbReference>
<dbReference type="SMART" id="SM00360">
    <property type="entry name" value="RRM"/>
    <property type="match status" value="1"/>
</dbReference>
<feature type="region of interest" description="Disordered" evidence="1">
    <location>
        <begin position="1"/>
        <end position="33"/>
    </location>
</feature>
<dbReference type="Pfam" id="PF25701">
    <property type="entry name" value="RRM_YTH1"/>
    <property type="match status" value="1"/>
</dbReference>
<feature type="compositionally biased region" description="Low complexity" evidence="1">
    <location>
        <begin position="175"/>
        <end position="189"/>
    </location>
</feature>
<name>A0AAE8N0R0_9PEZI</name>
<evidence type="ECO:0000256" key="1">
    <source>
        <dbReference type="SAM" id="MobiDB-lite"/>
    </source>
</evidence>
<dbReference type="GO" id="GO:0000381">
    <property type="term" value="P:regulation of alternative mRNA splicing, via spliceosome"/>
    <property type="evidence" value="ECO:0007669"/>
    <property type="project" value="TreeGrafter"/>
</dbReference>
<reference evidence="3" key="1">
    <citation type="submission" date="2018-03" db="EMBL/GenBank/DDBJ databases">
        <authorList>
            <person name="Guldener U."/>
        </authorList>
    </citation>
    <scope>NUCLEOTIDE SEQUENCE</scope>
</reference>
<feature type="compositionally biased region" description="Low complexity" evidence="1">
    <location>
        <begin position="379"/>
        <end position="392"/>
    </location>
</feature>
<dbReference type="GO" id="GO:1990247">
    <property type="term" value="F:N6-methyladenosine-containing RNA reader activity"/>
    <property type="evidence" value="ECO:0007669"/>
    <property type="project" value="TreeGrafter"/>
</dbReference>
<dbReference type="EMBL" id="ONZQ02000010">
    <property type="protein sequence ID" value="SPO04226.1"/>
    <property type="molecule type" value="Genomic_DNA"/>
</dbReference>
<feature type="region of interest" description="Disordered" evidence="1">
    <location>
        <begin position="133"/>
        <end position="159"/>
    </location>
</feature>
<feature type="region of interest" description="Disordered" evidence="1">
    <location>
        <begin position="514"/>
        <end position="548"/>
    </location>
</feature>
<feature type="compositionally biased region" description="Low complexity" evidence="1">
    <location>
        <begin position="350"/>
        <end position="360"/>
    </location>
</feature>
<dbReference type="GO" id="GO:0005654">
    <property type="term" value="C:nucleoplasm"/>
    <property type="evidence" value="ECO:0007669"/>
    <property type="project" value="TreeGrafter"/>
</dbReference>
<dbReference type="PANTHER" id="PTHR12357">
    <property type="entry name" value="YTH YT521-B HOMOLOGY DOMAIN-CONTAINING"/>
    <property type="match status" value="1"/>
</dbReference>
<dbReference type="InterPro" id="IPR007275">
    <property type="entry name" value="YTH_domain"/>
</dbReference>
<feature type="region of interest" description="Disordered" evidence="1">
    <location>
        <begin position="217"/>
        <end position="257"/>
    </location>
</feature>
<organism evidence="3 4">
    <name type="scientific">Cephalotrichum gorgonifer</name>
    <dbReference type="NCBI Taxonomy" id="2041049"/>
    <lineage>
        <taxon>Eukaryota</taxon>
        <taxon>Fungi</taxon>
        <taxon>Dikarya</taxon>
        <taxon>Ascomycota</taxon>
        <taxon>Pezizomycotina</taxon>
        <taxon>Sordariomycetes</taxon>
        <taxon>Hypocreomycetidae</taxon>
        <taxon>Microascales</taxon>
        <taxon>Microascaceae</taxon>
        <taxon>Cephalotrichum</taxon>
    </lineage>
</organism>
<dbReference type="Gene3D" id="3.30.70.330">
    <property type="match status" value="1"/>
</dbReference>
<evidence type="ECO:0000259" key="2">
    <source>
        <dbReference type="PROSITE" id="PS50882"/>
    </source>
</evidence>
<keyword evidence="4" id="KW-1185">Reference proteome</keyword>
<feature type="region of interest" description="Disordered" evidence="1">
    <location>
        <begin position="173"/>
        <end position="196"/>
    </location>
</feature>
<feature type="compositionally biased region" description="Basic residues" evidence="1">
    <location>
        <begin position="133"/>
        <end position="150"/>
    </location>
</feature>
<accession>A0AAE8N0R0</accession>
<gene>
    <name evidence="3" type="ORF">DNG_06909</name>
</gene>
<dbReference type="InterPro" id="IPR012677">
    <property type="entry name" value="Nucleotide-bd_a/b_plait_sf"/>
</dbReference>
<proteinExistence type="predicted"/>
<dbReference type="GO" id="GO:0000398">
    <property type="term" value="P:mRNA splicing, via spliceosome"/>
    <property type="evidence" value="ECO:0007669"/>
    <property type="project" value="TreeGrafter"/>
</dbReference>
<dbReference type="Proteomes" id="UP001187682">
    <property type="component" value="Unassembled WGS sequence"/>
</dbReference>
<dbReference type="SUPFAM" id="SSF54928">
    <property type="entry name" value="RNA-binding domain, RBD"/>
    <property type="match status" value="1"/>
</dbReference>
<comment type="caution">
    <text evidence="3">The sequence shown here is derived from an EMBL/GenBank/DDBJ whole genome shotgun (WGS) entry which is preliminary data.</text>
</comment>
<dbReference type="InterPro" id="IPR045168">
    <property type="entry name" value="YTH_prot"/>
</dbReference>
<protein>
    <recommendedName>
        <fullName evidence="2">YTH domain-containing protein</fullName>
    </recommendedName>
</protein>
<dbReference type="InterPro" id="IPR035979">
    <property type="entry name" value="RBD_domain_sf"/>
</dbReference>
<dbReference type="CDD" id="cd21134">
    <property type="entry name" value="YTH"/>
    <property type="match status" value="1"/>
</dbReference>
<dbReference type="Gene3D" id="3.10.590.10">
    <property type="entry name" value="ph1033 like domains"/>
    <property type="match status" value="1"/>
</dbReference>
<dbReference type="PANTHER" id="PTHR12357:SF3">
    <property type="entry name" value="YTH DOMAIN-CONTAINING PROTEIN 1"/>
    <property type="match status" value="1"/>
</dbReference>
<dbReference type="InterPro" id="IPR057720">
    <property type="entry name" value="RRM_YTH1"/>
</dbReference>
<dbReference type="CDD" id="cd00590">
    <property type="entry name" value="RRM_SF"/>
    <property type="match status" value="1"/>
</dbReference>
<evidence type="ECO:0000313" key="3">
    <source>
        <dbReference type="EMBL" id="SPO04226.1"/>
    </source>
</evidence>